<reference evidence="1" key="1">
    <citation type="submission" date="2020-09" db="EMBL/GenBank/DDBJ databases">
        <title>Pseudomonas syringae pv. eriobotryae genome sequence causing loquat canker disease.</title>
        <authorList>
            <person name="Fukuda S."/>
            <person name="Tashiro H."/>
            <person name="Nagano Y."/>
        </authorList>
    </citation>
    <scope>NUCLEOTIDE SEQUENCE</scope>
    <source>
        <strain evidence="1">AM001</strain>
    </source>
</reference>
<dbReference type="AlphaFoldDB" id="A0A9P3AKH2"/>
<protein>
    <submittedName>
        <fullName evidence="1">Uncharacterized protein</fullName>
    </submittedName>
</protein>
<name>A0A9P3AKH2_PSEA0</name>
<dbReference type="EMBL" id="BMZW01000068">
    <property type="protein sequence ID" value="GFZ63153.1"/>
    <property type="molecule type" value="Genomic_DNA"/>
</dbReference>
<evidence type="ECO:0000313" key="1">
    <source>
        <dbReference type="EMBL" id="GFZ63153.1"/>
    </source>
</evidence>
<gene>
    <name evidence="1" type="ORF">PSE10A_56640</name>
</gene>
<proteinExistence type="predicted"/>
<organism evidence="1 2">
    <name type="scientific">Pseudomonas amygdali pv. eriobotryae</name>
    <dbReference type="NCBI Taxonomy" id="129137"/>
    <lineage>
        <taxon>Bacteria</taxon>
        <taxon>Pseudomonadati</taxon>
        <taxon>Pseudomonadota</taxon>
        <taxon>Gammaproteobacteria</taxon>
        <taxon>Pseudomonadales</taxon>
        <taxon>Pseudomonadaceae</taxon>
        <taxon>Pseudomonas</taxon>
        <taxon>Pseudomonas amygdali</taxon>
    </lineage>
</organism>
<sequence>MGMTDDDDIVYCDVQMPLAQGRELLQLVSTLKESNAHPALNRVFERMQYELTTSIDIVENPPVWGPWCR</sequence>
<evidence type="ECO:0000313" key="2">
    <source>
        <dbReference type="Proteomes" id="UP000630864"/>
    </source>
</evidence>
<accession>A0A9P3AKH2</accession>
<dbReference type="Proteomes" id="UP000630864">
    <property type="component" value="Unassembled WGS sequence"/>
</dbReference>
<comment type="caution">
    <text evidence="1">The sequence shown here is derived from an EMBL/GenBank/DDBJ whole genome shotgun (WGS) entry which is preliminary data.</text>
</comment>